<reference evidence="9" key="1">
    <citation type="submission" date="2022-01" db="EMBL/GenBank/DDBJ databases">
        <authorList>
            <person name="King R."/>
        </authorList>
    </citation>
    <scope>NUCLEOTIDE SEQUENCE</scope>
</reference>
<accession>A0A9N9T7H8</accession>
<dbReference type="FunFam" id="3.30.160.60:FF:001732">
    <property type="entry name" value="Zgc:162936"/>
    <property type="match status" value="1"/>
</dbReference>
<comment type="subcellular location">
    <subcellularLocation>
        <location evidence="1">Nucleus</location>
    </subcellularLocation>
</comment>
<dbReference type="Proteomes" id="UP001153709">
    <property type="component" value="Chromosome 7"/>
</dbReference>
<dbReference type="InterPro" id="IPR036236">
    <property type="entry name" value="Znf_C2H2_sf"/>
</dbReference>
<name>A0A9N9T7H8_DIABA</name>
<evidence type="ECO:0000259" key="8">
    <source>
        <dbReference type="PROSITE" id="PS50157"/>
    </source>
</evidence>
<dbReference type="AlphaFoldDB" id="A0A9N9T7H8"/>
<dbReference type="GO" id="GO:0005694">
    <property type="term" value="C:chromosome"/>
    <property type="evidence" value="ECO:0007669"/>
    <property type="project" value="UniProtKB-ARBA"/>
</dbReference>
<dbReference type="GO" id="GO:0000981">
    <property type="term" value="F:DNA-binding transcription factor activity, RNA polymerase II-specific"/>
    <property type="evidence" value="ECO:0007669"/>
    <property type="project" value="TreeGrafter"/>
</dbReference>
<dbReference type="Pfam" id="PF00096">
    <property type="entry name" value="zf-C2H2"/>
    <property type="match status" value="4"/>
</dbReference>
<dbReference type="PANTHER" id="PTHR24394">
    <property type="entry name" value="ZINC FINGER PROTEIN"/>
    <property type="match status" value="1"/>
</dbReference>
<evidence type="ECO:0000313" key="9">
    <source>
        <dbReference type="EMBL" id="CAG9838047.1"/>
    </source>
</evidence>
<keyword evidence="5" id="KW-0862">Zinc</keyword>
<keyword evidence="6" id="KW-0539">Nucleus</keyword>
<keyword evidence="2" id="KW-0479">Metal-binding</keyword>
<evidence type="ECO:0000256" key="3">
    <source>
        <dbReference type="ARBA" id="ARBA00022737"/>
    </source>
</evidence>
<evidence type="ECO:0000256" key="4">
    <source>
        <dbReference type="ARBA" id="ARBA00022771"/>
    </source>
</evidence>
<dbReference type="SMART" id="SM00355">
    <property type="entry name" value="ZnF_C2H2"/>
    <property type="match status" value="4"/>
</dbReference>
<dbReference type="PROSITE" id="PS00028">
    <property type="entry name" value="ZINC_FINGER_C2H2_1"/>
    <property type="match status" value="4"/>
</dbReference>
<feature type="domain" description="C2H2-type" evidence="8">
    <location>
        <begin position="226"/>
        <end position="254"/>
    </location>
</feature>
<dbReference type="InterPro" id="IPR013087">
    <property type="entry name" value="Znf_C2H2_type"/>
</dbReference>
<evidence type="ECO:0000256" key="7">
    <source>
        <dbReference type="PROSITE-ProRule" id="PRU00042"/>
    </source>
</evidence>
<organism evidence="9 10">
    <name type="scientific">Diabrotica balteata</name>
    <name type="common">Banded cucumber beetle</name>
    <dbReference type="NCBI Taxonomy" id="107213"/>
    <lineage>
        <taxon>Eukaryota</taxon>
        <taxon>Metazoa</taxon>
        <taxon>Ecdysozoa</taxon>
        <taxon>Arthropoda</taxon>
        <taxon>Hexapoda</taxon>
        <taxon>Insecta</taxon>
        <taxon>Pterygota</taxon>
        <taxon>Neoptera</taxon>
        <taxon>Endopterygota</taxon>
        <taxon>Coleoptera</taxon>
        <taxon>Polyphaga</taxon>
        <taxon>Cucujiformia</taxon>
        <taxon>Chrysomeloidea</taxon>
        <taxon>Chrysomelidae</taxon>
        <taxon>Galerucinae</taxon>
        <taxon>Diabroticina</taxon>
        <taxon>Diabroticites</taxon>
        <taxon>Diabrotica</taxon>
    </lineage>
</organism>
<feature type="domain" description="C2H2-type" evidence="8">
    <location>
        <begin position="255"/>
        <end position="282"/>
    </location>
</feature>
<dbReference type="FunFam" id="3.30.160.60:FF:000145">
    <property type="entry name" value="Zinc finger protein 574"/>
    <property type="match status" value="1"/>
</dbReference>
<protein>
    <recommendedName>
        <fullName evidence="8">C2H2-type domain-containing protein</fullName>
    </recommendedName>
</protein>
<evidence type="ECO:0000256" key="1">
    <source>
        <dbReference type="ARBA" id="ARBA00004123"/>
    </source>
</evidence>
<evidence type="ECO:0000256" key="5">
    <source>
        <dbReference type="ARBA" id="ARBA00022833"/>
    </source>
</evidence>
<dbReference type="GO" id="GO:0005634">
    <property type="term" value="C:nucleus"/>
    <property type="evidence" value="ECO:0007669"/>
    <property type="project" value="UniProtKB-SubCell"/>
</dbReference>
<dbReference type="GO" id="GO:0045893">
    <property type="term" value="P:positive regulation of DNA-templated transcription"/>
    <property type="evidence" value="ECO:0007669"/>
    <property type="project" value="UniProtKB-ARBA"/>
</dbReference>
<sequence length="339" mass="39716">MALLITNIKTVDVTKICRICLLHCDVTPLSDNHYDILIILQSCYKIQEDVSYSYNICQICLDELKLVNLFIKKLRRSAKLFKEIYQQNHYQAVHRESENLEHKNNLAFKNEQENILLEGNKNQIEIIIEQNLNGHEYQPDNDLNEVLIEDKTDCNRTDQHLQETEHQGQTSSCNKLSSQYLNDESSEISYINCNRSHTFETETVTDDAHLLSMEHSSICSKNDKRYVCKICNKSFSIKSNLRRHKNVVHEKSKRFLCGICGEQFTVKNSLKHHLYIHTNTKPYVCSICHKSFRQPNALLRHKKTKHVKEKKFECNICSKKLKHESTLRKHELTHLAETS</sequence>
<dbReference type="PROSITE" id="PS50157">
    <property type="entry name" value="ZINC_FINGER_C2H2_2"/>
    <property type="match status" value="4"/>
</dbReference>
<feature type="domain" description="C2H2-type" evidence="8">
    <location>
        <begin position="283"/>
        <end position="311"/>
    </location>
</feature>
<dbReference type="GO" id="GO:0043565">
    <property type="term" value="F:sequence-specific DNA binding"/>
    <property type="evidence" value="ECO:0007669"/>
    <property type="project" value="UniProtKB-ARBA"/>
</dbReference>
<evidence type="ECO:0000256" key="6">
    <source>
        <dbReference type="ARBA" id="ARBA00023242"/>
    </source>
</evidence>
<keyword evidence="10" id="KW-1185">Reference proteome</keyword>
<gene>
    <name evidence="9" type="ORF">DIABBA_LOCUS10980</name>
</gene>
<dbReference type="SMART" id="SM00868">
    <property type="entry name" value="zf-AD"/>
    <property type="match status" value="1"/>
</dbReference>
<dbReference type="EMBL" id="OU898282">
    <property type="protein sequence ID" value="CAG9838047.1"/>
    <property type="molecule type" value="Genomic_DNA"/>
</dbReference>
<dbReference type="SUPFAM" id="SSF57667">
    <property type="entry name" value="beta-beta-alpha zinc fingers"/>
    <property type="match status" value="2"/>
</dbReference>
<dbReference type="PANTHER" id="PTHR24394:SF29">
    <property type="entry name" value="MYONEURIN"/>
    <property type="match status" value="1"/>
</dbReference>
<dbReference type="GO" id="GO:0008270">
    <property type="term" value="F:zinc ion binding"/>
    <property type="evidence" value="ECO:0007669"/>
    <property type="project" value="UniProtKB-KW"/>
</dbReference>
<dbReference type="Gene3D" id="3.30.160.60">
    <property type="entry name" value="Classic Zinc Finger"/>
    <property type="match status" value="3"/>
</dbReference>
<dbReference type="OrthoDB" id="6763070at2759"/>
<proteinExistence type="predicted"/>
<evidence type="ECO:0000256" key="2">
    <source>
        <dbReference type="ARBA" id="ARBA00022723"/>
    </source>
</evidence>
<dbReference type="InterPro" id="IPR012934">
    <property type="entry name" value="Znf_AD"/>
</dbReference>
<keyword evidence="3" id="KW-0677">Repeat</keyword>
<feature type="domain" description="C2H2-type" evidence="8">
    <location>
        <begin position="312"/>
        <end position="339"/>
    </location>
</feature>
<evidence type="ECO:0000313" key="10">
    <source>
        <dbReference type="Proteomes" id="UP001153709"/>
    </source>
</evidence>
<keyword evidence="4 7" id="KW-0863">Zinc-finger</keyword>